<dbReference type="PANTHER" id="PTHR46796:SF13">
    <property type="entry name" value="HTH-TYPE TRANSCRIPTIONAL ACTIVATOR RHAS"/>
    <property type="match status" value="1"/>
</dbReference>
<accession>A0A369QS44</accession>
<sequence>MIYYTLSPAPELAAYVRFFWVLESKASVNQPYVHRSMADGCAELIFHYQGCFKEIYKNGKLENSFTAGLHGPSQNFRRFIIDKDFGIFGVYLYPFAVDALFAIPATIINNQMPDLVSLLGAEGAELGDKMNSATNTSSRVAVISAFLQKKLIKNQAELSPAVFTAIKAIIHNQGVVNIDCLADQTGFSRRQFERKFKNFSGFSPKLFSRIIRFQAALKEYGNRHKSLTEIAYTCGYYDQSHFIHDFKEFSGYCPGVYFSGKSGDNNYKDS</sequence>
<dbReference type="RefSeq" id="WP_115374965.1">
    <property type="nucleotide sequence ID" value="NZ_QASA01000001.1"/>
</dbReference>
<evidence type="ECO:0000256" key="1">
    <source>
        <dbReference type="ARBA" id="ARBA00023015"/>
    </source>
</evidence>
<dbReference type="InterPro" id="IPR018060">
    <property type="entry name" value="HTH_AraC"/>
</dbReference>
<dbReference type="PANTHER" id="PTHR46796">
    <property type="entry name" value="HTH-TYPE TRANSCRIPTIONAL ACTIVATOR RHAS-RELATED"/>
    <property type="match status" value="1"/>
</dbReference>
<keyword evidence="6" id="KW-1185">Reference proteome</keyword>
<evidence type="ECO:0000313" key="5">
    <source>
        <dbReference type="EMBL" id="RDC66047.1"/>
    </source>
</evidence>
<keyword evidence="1" id="KW-0805">Transcription regulation</keyword>
<feature type="domain" description="HTH araC/xylS-type" evidence="4">
    <location>
        <begin position="160"/>
        <end position="260"/>
    </location>
</feature>
<dbReference type="SMART" id="SM00342">
    <property type="entry name" value="HTH_ARAC"/>
    <property type="match status" value="1"/>
</dbReference>
<dbReference type="InterPro" id="IPR046532">
    <property type="entry name" value="DUF6597"/>
</dbReference>
<dbReference type="OrthoDB" id="635259at2"/>
<dbReference type="SUPFAM" id="SSF46689">
    <property type="entry name" value="Homeodomain-like"/>
    <property type="match status" value="1"/>
</dbReference>
<keyword evidence="3" id="KW-0804">Transcription</keyword>
<gene>
    <name evidence="5" type="ORF">AHMF7616_04678</name>
</gene>
<dbReference type="InterPro" id="IPR050204">
    <property type="entry name" value="AraC_XylS_family_regulators"/>
</dbReference>
<evidence type="ECO:0000313" key="6">
    <source>
        <dbReference type="Proteomes" id="UP000253919"/>
    </source>
</evidence>
<dbReference type="EMBL" id="QASA01000001">
    <property type="protein sequence ID" value="RDC66047.1"/>
    <property type="molecule type" value="Genomic_DNA"/>
</dbReference>
<dbReference type="PROSITE" id="PS01124">
    <property type="entry name" value="HTH_ARAC_FAMILY_2"/>
    <property type="match status" value="1"/>
</dbReference>
<dbReference type="Gene3D" id="1.10.10.60">
    <property type="entry name" value="Homeodomain-like"/>
    <property type="match status" value="1"/>
</dbReference>
<evidence type="ECO:0000256" key="2">
    <source>
        <dbReference type="ARBA" id="ARBA00023125"/>
    </source>
</evidence>
<keyword evidence="2" id="KW-0238">DNA-binding</keyword>
<dbReference type="Pfam" id="PF20240">
    <property type="entry name" value="DUF6597"/>
    <property type="match status" value="1"/>
</dbReference>
<protein>
    <submittedName>
        <fullName evidence="5">HTH-type transcriptional activator RhaS</fullName>
    </submittedName>
</protein>
<dbReference type="AlphaFoldDB" id="A0A369QS44"/>
<organism evidence="5 6">
    <name type="scientific">Adhaeribacter pallidiroseus</name>
    <dbReference type="NCBI Taxonomy" id="2072847"/>
    <lineage>
        <taxon>Bacteria</taxon>
        <taxon>Pseudomonadati</taxon>
        <taxon>Bacteroidota</taxon>
        <taxon>Cytophagia</taxon>
        <taxon>Cytophagales</taxon>
        <taxon>Hymenobacteraceae</taxon>
        <taxon>Adhaeribacter</taxon>
    </lineage>
</organism>
<proteinExistence type="predicted"/>
<dbReference type="GO" id="GO:0043565">
    <property type="term" value="F:sequence-specific DNA binding"/>
    <property type="evidence" value="ECO:0007669"/>
    <property type="project" value="InterPro"/>
</dbReference>
<evidence type="ECO:0000259" key="4">
    <source>
        <dbReference type="PROSITE" id="PS01124"/>
    </source>
</evidence>
<dbReference type="Proteomes" id="UP000253919">
    <property type="component" value="Unassembled WGS sequence"/>
</dbReference>
<dbReference type="GO" id="GO:0003700">
    <property type="term" value="F:DNA-binding transcription factor activity"/>
    <property type="evidence" value="ECO:0007669"/>
    <property type="project" value="InterPro"/>
</dbReference>
<dbReference type="Pfam" id="PF12833">
    <property type="entry name" value="HTH_18"/>
    <property type="match status" value="1"/>
</dbReference>
<evidence type="ECO:0000256" key="3">
    <source>
        <dbReference type="ARBA" id="ARBA00023163"/>
    </source>
</evidence>
<name>A0A369QS44_9BACT</name>
<comment type="caution">
    <text evidence="5">The sequence shown here is derived from an EMBL/GenBank/DDBJ whole genome shotgun (WGS) entry which is preliminary data.</text>
</comment>
<dbReference type="InterPro" id="IPR009057">
    <property type="entry name" value="Homeodomain-like_sf"/>
</dbReference>
<reference evidence="5 6" key="1">
    <citation type="submission" date="2018-04" db="EMBL/GenBank/DDBJ databases">
        <title>Adhaeribacter sp. HMF7616 genome sequencing and assembly.</title>
        <authorList>
            <person name="Kang H."/>
            <person name="Kang J."/>
            <person name="Cha I."/>
            <person name="Kim H."/>
            <person name="Joh K."/>
        </authorList>
    </citation>
    <scope>NUCLEOTIDE SEQUENCE [LARGE SCALE GENOMIC DNA]</scope>
    <source>
        <strain evidence="5 6">HMF7616</strain>
    </source>
</reference>